<name>A0AAV4Q3F5_9ARAC</name>
<dbReference type="AlphaFoldDB" id="A0AAV4Q3F5"/>
<gene>
    <name evidence="1" type="ORF">CDAR_441131</name>
</gene>
<protein>
    <recommendedName>
        <fullName evidence="3">Ribosomal protein L2</fullName>
    </recommendedName>
</protein>
<dbReference type="EMBL" id="BPLQ01003899">
    <property type="protein sequence ID" value="GIY04183.1"/>
    <property type="molecule type" value="Genomic_DNA"/>
</dbReference>
<keyword evidence="2" id="KW-1185">Reference proteome</keyword>
<evidence type="ECO:0008006" key="3">
    <source>
        <dbReference type="Google" id="ProtNLM"/>
    </source>
</evidence>
<evidence type="ECO:0000313" key="2">
    <source>
        <dbReference type="Proteomes" id="UP001054837"/>
    </source>
</evidence>
<accession>A0AAV4Q3F5</accession>
<reference evidence="1 2" key="1">
    <citation type="submission" date="2021-06" db="EMBL/GenBank/DDBJ databases">
        <title>Caerostris darwini draft genome.</title>
        <authorList>
            <person name="Kono N."/>
            <person name="Arakawa K."/>
        </authorList>
    </citation>
    <scope>NUCLEOTIDE SEQUENCE [LARGE SCALE GENOMIC DNA]</scope>
</reference>
<sequence>MGRKTSLHRRGKRCTPHAQVSVGNFHLIAADRTEFPVGSGKPGYESAGSVGKVALGKKSISDRGPLMFFLLPTQPCVDLA</sequence>
<proteinExistence type="predicted"/>
<comment type="caution">
    <text evidence="1">The sequence shown here is derived from an EMBL/GenBank/DDBJ whole genome shotgun (WGS) entry which is preliminary data.</text>
</comment>
<evidence type="ECO:0000313" key="1">
    <source>
        <dbReference type="EMBL" id="GIY04183.1"/>
    </source>
</evidence>
<organism evidence="1 2">
    <name type="scientific">Caerostris darwini</name>
    <dbReference type="NCBI Taxonomy" id="1538125"/>
    <lineage>
        <taxon>Eukaryota</taxon>
        <taxon>Metazoa</taxon>
        <taxon>Ecdysozoa</taxon>
        <taxon>Arthropoda</taxon>
        <taxon>Chelicerata</taxon>
        <taxon>Arachnida</taxon>
        <taxon>Araneae</taxon>
        <taxon>Araneomorphae</taxon>
        <taxon>Entelegynae</taxon>
        <taxon>Araneoidea</taxon>
        <taxon>Araneidae</taxon>
        <taxon>Caerostris</taxon>
    </lineage>
</organism>
<dbReference type="Proteomes" id="UP001054837">
    <property type="component" value="Unassembled WGS sequence"/>
</dbReference>